<sequence length="98" mass="11271">MSVAGLFKAIFHSFTTEEYLLRFMRLIKLYGMSVALSLSTYPPSHTSQGGTVHTFNDVDDIFVEFEIEEECMLMQNLRNDRGVLEITKASNFKKKVKQ</sequence>
<evidence type="ECO:0000313" key="2">
    <source>
        <dbReference type="Proteomes" id="UP000310189"/>
    </source>
</evidence>
<name>A0A4V4LSS5_9BASI</name>
<comment type="caution">
    <text evidence="1">The sequence shown here is derived from an EMBL/GenBank/DDBJ whole genome shotgun (WGS) entry which is preliminary data.</text>
</comment>
<dbReference type="AlphaFoldDB" id="A0A4V4LSS5"/>
<protein>
    <submittedName>
        <fullName evidence="1">Uncharacterized protein</fullName>
    </submittedName>
</protein>
<dbReference type="EMBL" id="SPNW01000050">
    <property type="protein sequence ID" value="TIA87673.1"/>
    <property type="molecule type" value="Genomic_DNA"/>
</dbReference>
<dbReference type="Proteomes" id="UP000310189">
    <property type="component" value="Unassembled WGS sequence"/>
</dbReference>
<accession>A0A4V4LSS5</accession>
<reference evidence="1 2" key="1">
    <citation type="submission" date="2019-03" db="EMBL/GenBank/DDBJ databases">
        <title>Sequencing 23 genomes of Wallemia ichthyophaga.</title>
        <authorList>
            <person name="Gostincar C."/>
        </authorList>
    </citation>
    <scope>NUCLEOTIDE SEQUENCE [LARGE SCALE GENOMIC DNA]</scope>
    <source>
        <strain evidence="1 2">EXF-5753</strain>
    </source>
</reference>
<gene>
    <name evidence="1" type="ORF">E3P99_03040</name>
</gene>
<evidence type="ECO:0000313" key="1">
    <source>
        <dbReference type="EMBL" id="TIA87673.1"/>
    </source>
</evidence>
<keyword evidence="2" id="KW-1185">Reference proteome</keyword>
<organism evidence="1 2">
    <name type="scientific">Wallemia hederae</name>
    <dbReference type="NCBI Taxonomy" id="1540922"/>
    <lineage>
        <taxon>Eukaryota</taxon>
        <taxon>Fungi</taxon>
        <taxon>Dikarya</taxon>
        <taxon>Basidiomycota</taxon>
        <taxon>Wallemiomycotina</taxon>
        <taxon>Wallemiomycetes</taxon>
        <taxon>Wallemiales</taxon>
        <taxon>Wallemiaceae</taxon>
        <taxon>Wallemia</taxon>
    </lineage>
</organism>
<proteinExistence type="predicted"/>